<accession>A0A7E4VTZ6</accession>
<feature type="transmembrane region" description="Helical" evidence="1">
    <location>
        <begin position="194"/>
        <end position="216"/>
    </location>
</feature>
<dbReference type="WBParaSite" id="Pan_g3426.t1">
    <property type="protein sequence ID" value="Pan_g3426.t1"/>
    <property type="gene ID" value="Pan_g3426"/>
</dbReference>
<feature type="transmembrane region" description="Helical" evidence="1">
    <location>
        <begin position="34"/>
        <end position="52"/>
    </location>
</feature>
<keyword evidence="1" id="KW-0472">Membrane</keyword>
<feature type="transmembrane region" description="Helical" evidence="1">
    <location>
        <begin position="159"/>
        <end position="182"/>
    </location>
</feature>
<keyword evidence="1" id="KW-0812">Transmembrane</keyword>
<evidence type="ECO:0000256" key="1">
    <source>
        <dbReference type="SAM" id="Phobius"/>
    </source>
</evidence>
<name>A0A7E4VTZ6_PANRE</name>
<dbReference type="Proteomes" id="UP000492821">
    <property type="component" value="Unassembled WGS sequence"/>
</dbReference>
<organism evidence="2 3">
    <name type="scientific">Panagrellus redivivus</name>
    <name type="common">Microworm</name>
    <dbReference type="NCBI Taxonomy" id="6233"/>
    <lineage>
        <taxon>Eukaryota</taxon>
        <taxon>Metazoa</taxon>
        <taxon>Ecdysozoa</taxon>
        <taxon>Nematoda</taxon>
        <taxon>Chromadorea</taxon>
        <taxon>Rhabditida</taxon>
        <taxon>Tylenchina</taxon>
        <taxon>Panagrolaimomorpha</taxon>
        <taxon>Panagrolaimoidea</taxon>
        <taxon>Panagrolaimidae</taxon>
        <taxon>Panagrellus</taxon>
    </lineage>
</organism>
<reference evidence="3" key="2">
    <citation type="submission" date="2020-10" db="UniProtKB">
        <authorList>
            <consortium name="WormBaseParasite"/>
        </authorList>
    </citation>
    <scope>IDENTIFICATION</scope>
</reference>
<evidence type="ECO:0000313" key="2">
    <source>
        <dbReference type="Proteomes" id="UP000492821"/>
    </source>
</evidence>
<evidence type="ECO:0000313" key="3">
    <source>
        <dbReference type="WBParaSite" id="Pan_g3426.t1"/>
    </source>
</evidence>
<reference evidence="2" key="1">
    <citation type="journal article" date="2013" name="Genetics">
        <title>The draft genome and transcriptome of Panagrellus redivivus are shaped by the harsh demands of a free-living lifestyle.</title>
        <authorList>
            <person name="Srinivasan J."/>
            <person name="Dillman A.R."/>
            <person name="Macchietto M.G."/>
            <person name="Heikkinen L."/>
            <person name="Lakso M."/>
            <person name="Fracchia K.M."/>
            <person name="Antoshechkin I."/>
            <person name="Mortazavi A."/>
            <person name="Wong G."/>
            <person name="Sternberg P.W."/>
        </authorList>
    </citation>
    <scope>NUCLEOTIDE SEQUENCE [LARGE SCALE GENOMIC DNA]</scope>
    <source>
        <strain evidence="2">MT8872</strain>
    </source>
</reference>
<protein>
    <submittedName>
        <fullName evidence="3">EF-hand domain-containing protein</fullName>
    </submittedName>
</protein>
<keyword evidence="2" id="KW-1185">Reference proteome</keyword>
<dbReference type="AlphaFoldDB" id="A0A7E4VTZ6"/>
<proteinExistence type="predicted"/>
<sequence length="234" mass="26371">MPFSSDTEHLLDDIIVSHRKYVLPGNKTQISARILVNFCIVLVMPIIGMAIIQSSCDAPYRLAEKAQEVDGQKDGFLGYDEFVAVGKALHVLKSKSETLRELYIDPNMRSVRGLLRSHIQHSEALFAQIQASLVNSWHLAHHTLATTVPNPNFVQNGQILFVSLVSGSFFICFTLFGFMLCWKHGLRTVLMSNWTLVYNGFLGFLLGTVLMGFLIYNDQFLLDEGIRKALGEYR</sequence>
<keyword evidence="1" id="KW-1133">Transmembrane helix</keyword>